<dbReference type="Proteomes" id="UP001174909">
    <property type="component" value="Unassembled WGS sequence"/>
</dbReference>
<dbReference type="PANTHER" id="PTHR46771">
    <property type="entry name" value="DETERIN"/>
    <property type="match status" value="1"/>
</dbReference>
<dbReference type="AlphaFoldDB" id="A0AA35T1F8"/>
<accession>A0AA35T1F8</accession>
<dbReference type="GO" id="GO:0046872">
    <property type="term" value="F:metal ion binding"/>
    <property type="evidence" value="ECO:0007669"/>
    <property type="project" value="UniProtKB-KW"/>
</dbReference>
<dbReference type="SMART" id="SM00238">
    <property type="entry name" value="BIR"/>
    <property type="match status" value="1"/>
</dbReference>
<protein>
    <submittedName>
        <fullName evidence="3">Baculoviral IAP repeat-containing protein 5</fullName>
    </submittedName>
</protein>
<evidence type="ECO:0000256" key="1">
    <source>
        <dbReference type="ARBA" id="ARBA00022723"/>
    </source>
</evidence>
<dbReference type="CDD" id="cd00022">
    <property type="entry name" value="BIR"/>
    <property type="match status" value="1"/>
</dbReference>
<name>A0AA35T1F8_GEOBA</name>
<reference evidence="3" key="1">
    <citation type="submission" date="2023-03" db="EMBL/GenBank/DDBJ databases">
        <authorList>
            <person name="Steffen K."/>
            <person name="Cardenas P."/>
        </authorList>
    </citation>
    <scope>NUCLEOTIDE SEQUENCE</scope>
</reference>
<evidence type="ECO:0000313" key="3">
    <source>
        <dbReference type="EMBL" id="CAI8039469.1"/>
    </source>
</evidence>
<dbReference type="Pfam" id="PF00653">
    <property type="entry name" value="BIR"/>
    <property type="match status" value="1"/>
</dbReference>
<dbReference type="InterPro" id="IPR051190">
    <property type="entry name" value="Baculoviral_IAP"/>
</dbReference>
<proteinExistence type="predicted"/>
<dbReference type="EMBL" id="CASHTH010003043">
    <property type="protein sequence ID" value="CAI8039469.1"/>
    <property type="molecule type" value="Genomic_DNA"/>
</dbReference>
<sequence length="154" mass="17483">MAGSREPLPVELGALYTVEERLETFRVAHCSWPFDSGPCTPLKMAEAGFYFCGTDRAPDWVRCVVCHHDMEGWEATDDPRSEHKKHVPNCGFLKIKDPYKITVENVLDLEKKALETFIQKEKRELEKQMTAMVEGMKEQLAHAAAEAKTNAQNT</sequence>
<keyword evidence="1" id="KW-0479">Metal-binding</keyword>
<dbReference type="PROSITE" id="PS50143">
    <property type="entry name" value="BIR_REPEAT_2"/>
    <property type="match status" value="1"/>
</dbReference>
<organism evidence="3 4">
    <name type="scientific">Geodia barretti</name>
    <name type="common">Barrett's horny sponge</name>
    <dbReference type="NCBI Taxonomy" id="519541"/>
    <lineage>
        <taxon>Eukaryota</taxon>
        <taxon>Metazoa</taxon>
        <taxon>Porifera</taxon>
        <taxon>Demospongiae</taxon>
        <taxon>Heteroscleromorpha</taxon>
        <taxon>Tetractinellida</taxon>
        <taxon>Astrophorina</taxon>
        <taxon>Geodiidae</taxon>
        <taxon>Geodia</taxon>
    </lineage>
</organism>
<gene>
    <name evidence="3" type="ORF">GBAR_LOCUS21954</name>
</gene>
<dbReference type="InterPro" id="IPR001370">
    <property type="entry name" value="BIR_rpt"/>
</dbReference>
<dbReference type="Gene3D" id="1.10.1170.10">
    <property type="entry name" value="Inhibitor Of Apoptosis Protein (2mihbC-IAP-1), Chain A"/>
    <property type="match status" value="1"/>
</dbReference>
<dbReference type="SUPFAM" id="SSF57924">
    <property type="entry name" value="Inhibitor of apoptosis (IAP) repeat"/>
    <property type="match status" value="1"/>
</dbReference>
<dbReference type="PANTHER" id="PTHR46771:SF5">
    <property type="entry name" value="DETERIN"/>
    <property type="match status" value="1"/>
</dbReference>
<keyword evidence="2" id="KW-0862">Zinc</keyword>
<evidence type="ECO:0000256" key="2">
    <source>
        <dbReference type="ARBA" id="ARBA00022833"/>
    </source>
</evidence>
<comment type="caution">
    <text evidence="3">The sequence shown here is derived from an EMBL/GenBank/DDBJ whole genome shotgun (WGS) entry which is preliminary data.</text>
</comment>
<evidence type="ECO:0000313" key="4">
    <source>
        <dbReference type="Proteomes" id="UP001174909"/>
    </source>
</evidence>
<keyword evidence="4" id="KW-1185">Reference proteome</keyword>